<proteinExistence type="predicted"/>
<gene>
    <name evidence="3" type="ORF">SAMN04487779_102823</name>
</gene>
<feature type="domain" description="pPIWI-RE three-gene island" evidence="2">
    <location>
        <begin position="36"/>
        <end position="184"/>
    </location>
</feature>
<evidence type="ECO:0000256" key="1">
    <source>
        <dbReference type="SAM" id="MobiDB-lite"/>
    </source>
</evidence>
<sequence length="1171" mass="127496">MRSERTFLNRHRAAAVAADPAAEDLSAGTLRTVGLVDLCLHFLATRLPGERTDAVPVTLLGYPAVLDTLEDREVALRELAALRHLCSRFASYAAWLDALQRHAAAPQTVRCYDAVAGMPRRRLTASEGLLRCLTETLGSAVPWVARQVRPAEPGEYHVRTNHGDTLLSYTVPPLPVALPEPRQHRSTGRTINPPVVLPMEGMLRVAEDVDRAEAEDDWPSSLPPLGLAERLRKVAFHDPEGAVFRDGSLVLNGANHLVGMLSSGKSSLVWGVLFALTKGGGGRRVAVLASDTIQAAAMVARLQRHGVSATVLSSPYNREGHLGSIHWQQSLSDGGTLVSSAGDLTANFSVACPLDGMQTEPKVVRGRRSDVWFPSFREKPCHRLQPAGGDDDDTLDDDELPGRTKRSCPLWSRCPAQVQQRTAVDAQVVVMTPAAFVHMTPDRWVSGDLMTVPELMQFGFDVVLVDEVDGFQKTLDGIFSPRETLMGDERTVYAPSIAVRSSEALRLRSGAQFRHEVNTRWQKRFHEFFGLIGTLYAVLQNEGANLGGLVGEVPFTAGSILYELWRRGVLMRGGDPAAARDDGFLDVTRVAAVLTRMSRSGDADAADDLPGGPADPAFRAAADALAAVAARVVLDDYYEAALDQMEGDLDGPLGVFDVRVRGGVAKGVQRLALSRRENAAALLLAVVTDLVLQRYVWLIRAQPAVAGDFGIDDTQLLSQANNLVRHYRTLLPANPAGAAFGLSYEAPSGKADERKGGKLTLVNHLGVGRHLVVHLHDLLAAEGQAGPHVLMLSGTSWAGGRIRRLSGGERRSVASPVYDVQVPVKGVLVQPVTEVEAVGRSIFRLVGCQDDSGKQVRASGLDETGRRRSLRAMAVRLGTKRGDTNLIEDHWAEAERTWGAADIADRRRALLVTNSYADAAFVADALAEVLGREWSVRCLVRDSGDDPDVAGATGPRLAQPLPRSLVERFGVLPERSVLVAPLQVISRGHNILNDARRAAVSAIYFLHRPHPRPDDMAPVIGRLNRYAMERHLRGLSREGDGEDIPARMRRLRHAASSIVREGLDRRSGYAGLPPHHKAQFAWDLLTPLWQTIGRGIRNGCPVMVGFMDRQFAPRSFDRDGDDTGDSSVLVQIVDELRFAMRDRHEGEVAQRLYAPFLGALERTRDLRGTGA</sequence>
<feature type="compositionally biased region" description="Acidic residues" evidence="1">
    <location>
        <begin position="389"/>
        <end position="399"/>
    </location>
</feature>
<dbReference type="AlphaFoldDB" id="A0A1G7C0W8"/>
<protein>
    <recommendedName>
        <fullName evidence="2">pPIWI-RE three-gene island domain-containing protein</fullName>
    </recommendedName>
</protein>
<reference evidence="3 4" key="1">
    <citation type="submission" date="2016-10" db="EMBL/GenBank/DDBJ databases">
        <authorList>
            <person name="de Groot N.N."/>
        </authorList>
    </citation>
    <scope>NUCLEOTIDE SEQUENCE [LARGE SCALE GENOMIC DNA]</scope>
    <source>
        <strain evidence="3 4">CPCC 100156</strain>
    </source>
</reference>
<dbReference type="InterPro" id="IPR055254">
    <property type="entry name" value="pPIWI_RE_Z"/>
</dbReference>
<evidence type="ECO:0000259" key="2">
    <source>
        <dbReference type="Pfam" id="PF18155"/>
    </source>
</evidence>
<evidence type="ECO:0000313" key="3">
    <source>
        <dbReference type="EMBL" id="SDE32336.1"/>
    </source>
</evidence>
<feature type="region of interest" description="Disordered" evidence="1">
    <location>
        <begin position="382"/>
        <end position="403"/>
    </location>
</feature>
<dbReference type="RefSeq" id="WP_176849801.1">
    <property type="nucleotide sequence ID" value="NZ_FMZX01000028.1"/>
</dbReference>
<dbReference type="Pfam" id="PF18155">
    <property type="entry name" value="pPIWI_RE_Z"/>
    <property type="match status" value="1"/>
</dbReference>
<dbReference type="EMBL" id="FMZX01000028">
    <property type="protein sequence ID" value="SDE32336.1"/>
    <property type="molecule type" value="Genomic_DNA"/>
</dbReference>
<accession>A0A1G7C0W8</accession>
<dbReference type="Proteomes" id="UP000198925">
    <property type="component" value="Unassembled WGS sequence"/>
</dbReference>
<evidence type="ECO:0000313" key="4">
    <source>
        <dbReference type="Proteomes" id="UP000198925"/>
    </source>
</evidence>
<name>A0A1G7C0W8_9PROT</name>
<keyword evidence="4" id="KW-1185">Reference proteome</keyword>
<organism evidence="3 4">
    <name type="scientific">Belnapia rosea</name>
    <dbReference type="NCBI Taxonomy" id="938405"/>
    <lineage>
        <taxon>Bacteria</taxon>
        <taxon>Pseudomonadati</taxon>
        <taxon>Pseudomonadota</taxon>
        <taxon>Alphaproteobacteria</taxon>
        <taxon>Acetobacterales</taxon>
        <taxon>Roseomonadaceae</taxon>
        <taxon>Belnapia</taxon>
    </lineage>
</organism>